<feature type="transmembrane region" description="Helical" evidence="6">
    <location>
        <begin position="752"/>
        <end position="776"/>
    </location>
</feature>
<evidence type="ECO:0000256" key="1">
    <source>
        <dbReference type="ARBA" id="ARBA00004651"/>
    </source>
</evidence>
<evidence type="ECO:0000256" key="4">
    <source>
        <dbReference type="ARBA" id="ARBA00022989"/>
    </source>
</evidence>
<dbReference type="RefSeq" id="WP_369327918.1">
    <property type="nucleotide sequence ID" value="NZ_JAULBC010000001.1"/>
</dbReference>
<keyword evidence="10" id="KW-1185">Reference proteome</keyword>
<evidence type="ECO:0000313" key="10">
    <source>
        <dbReference type="Proteomes" id="UP001560573"/>
    </source>
</evidence>
<organism evidence="9 10">
    <name type="scientific">Danxiaibacter flavus</name>
    <dbReference type="NCBI Taxonomy" id="3049108"/>
    <lineage>
        <taxon>Bacteria</taxon>
        <taxon>Pseudomonadati</taxon>
        <taxon>Bacteroidota</taxon>
        <taxon>Chitinophagia</taxon>
        <taxon>Chitinophagales</taxon>
        <taxon>Chitinophagaceae</taxon>
        <taxon>Danxiaibacter</taxon>
    </lineage>
</organism>
<comment type="subcellular location">
    <subcellularLocation>
        <location evidence="1">Cell membrane</location>
        <topology evidence="1">Multi-pass membrane protein</topology>
    </subcellularLocation>
</comment>
<dbReference type="Pfam" id="PF02687">
    <property type="entry name" value="FtsX"/>
    <property type="match status" value="2"/>
</dbReference>
<feature type="transmembrane region" description="Helical" evidence="6">
    <location>
        <begin position="376"/>
        <end position="397"/>
    </location>
</feature>
<feature type="domain" description="ABC3 transporter permease C-terminal" evidence="7">
    <location>
        <begin position="673"/>
        <end position="785"/>
    </location>
</feature>
<gene>
    <name evidence="9" type="ORF">QTN47_03400</name>
</gene>
<feature type="transmembrane region" description="Helical" evidence="6">
    <location>
        <begin position="722"/>
        <end position="740"/>
    </location>
</feature>
<name>A0ABV3Z9I3_9BACT</name>
<feature type="domain" description="MacB-like periplasmic core" evidence="8">
    <location>
        <begin position="20"/>
        <end position="236"/>
    </location>
</feature>
<evidence type="ECO:0000313" key="9">
    <source>
        <dbReference type="EMBL" id="MEX6686522.1"/>
    </source>
</evidence>
<feature type="transmembrane region" description="Helical" evidence="6">
    <location>
        <begin position="673"/>
        <end position="695"/>
    </location>
</feature>
<proteinExistence type="predicted"/>
<protein>
    <submittedName>
        <fullName evidence="9">ABC transporter permease</fullName>
    </submittedName>
</protein>
<accession>A0ABV3Z9I3</accession>
<keyword evidence="4 6" id="KW-1133">Transmembrane helix</keyword>
<dbReference type="PANTHER" id="PTHR30572">
    <property type="entry name" value="MEMBRANE COMPONENT OF TRANSPORTER-RELATED"/>
    <property type="match status" value="1"/>
</dbReference>
<evidence type="ECO:0000256" key="3">
    <source>
        <dbReference type="ARBA" id="ARBA00022692"/>
    </source>
</evidence>
<dbReference type="PROSITE" id="PS51257">
    <property type="entry name" value="PROKAR_LIPOPROTEIN"/>
    <property type="match status" value="1"/>
</dbReference>
<evidence type="ECO:0000259" key="7">
    <source>
        <dbReference type="Pfam" id="PF02687"/>
    </source>
</evidence>
<dbReference type="InterPro" id="IPR003838">
    <property type="entry name" value="ABC3_permease_C"/>
</dbReference>
<keyword evidence="3 6" id="KW-0812">Transmembrane</keyword>
<feature type="domain" description="ABC3 transporter permease C-terminal" evidence="7">
    <location>
        <begin position="287"/>
        <end position="396"/>
    </location>
</feature>
<feature type="transmembrane region" description="Helical" evidence="6">
    <location>
        <begin position="282"/>
        <end position="304"/>
    </location>
</feature>
<feature type="transmembrane region" description="Helical" evidence="6">
    <location>
        <begin position="425"/>
        <end position="445"/>
    </location>
</feature>
<dbReference type="EMBL" id="JAULBC010000001">
    <property type="protein sequence ID" value="MEX6686522.1"/>
    <property type="molecule type" value="Genomic_DNA"/>
</dbReference>
<feature type="transmembrane region" description="Helical" evidence="6">
    <location>
        <begin position="328"/>
        <end position="356"/>
    </location>
</feature>
<evidence type="ECO:0000256" key="5">
    <source>
        <dbReference type="ARBA" id="ARBA00023136"/>
    </source>
</evidence>
<evidence type="ECO:0000256" key="2">
    <source>
        <dbReference type="ARBA" id="ARBA00022475"/>
    </source>
</evidence>
<dbReference type="InterPro" id="IPR050250">
    <property type="entry name" value="Macrolide_Exporter_MacB"/>
</dbReference>
<sequence>MLKNYFKTAWRSLSRQKAYSLINVLGLTLGIACSIVIFLVVQYELAYDRFHTKADRIYRVTLNAIDFNPSVSMAIAPKIRNDFPELKAVTQVWFHQSAVMTLGDTKYEEKNLALVDQYFTSVFDYKWLEGNAKTALNEPNTIVLTETMAHKYFGDKEAMGKVVRLDDKLDLKVTGVIEDVPGNTHLPFNFLVSFETVRKDMEKRGAMSEFYWINNGAFTYIVLPENYPVKNVQSRIHSFVEKNWSKQLADEARLPLQPLTDIHFDQRYLNNTISYTTSRETYYALIAVAVLIIIVACINFINLATAQAIRRAKEVGVRKVLGVRRSQLIFQFLGETTIMVFAALLLALLVTCLFLPQLSKWLDIKIYFGQLATLQTISLILAGTVAIIVLAGCYPAFVQSAFKPALSLKNKADISSGKLTLRKSLVAMQFAISQVMIVGTLVVAYQMDFFQNRDLGFNKDAVISLGIPDAKKAATLKQELLRNPGVKALSFSSGGPVYGNFFCPFRSPELGVAKDDVTEMKFIDETYTDMFQLKMLAGEKIVRTAATEKDTTYNVVVNEAMIHKLGIQNPRDAIGKPVILNGNWYCTIQGVVQDFQSESKHKKIRPCALLYREDVFFNASVKIYPANMDKTLAAINKTWSGLFPDKVFKYEFLDDHIAAWYRQEQKEYTAFKMFAGIAIVIGCLGLYGLVAFAAAQRTKEVGVRKVLGASLTDIVFLFSKEFIWLIAIAFLIAAPIAYYVMSNWLQGFAYHINIGAEIFVIAILSSIVIAACTIAYQAIKAAVANPVMALRSE</sequence>
<keyword evidence="2" id="KW-1003">Cell membrane</keyword>
<keyword evidence="5 6" id="KW-0472">Membrane</keyword>
<evidence type="ECO:0000256" key="6">
    <source>
        <dbReference type="SAM" id="Phobius"/>
    </source>
</evidence>
<feature type="transmembrane region" description="Helical" evidence="6">
    <location>
        <begin position="21"/>
        <end position="43"/>
    </location>
</feature>
<comment type="caution">
    <text evidence="9">The sequence shown here is derived from an EMBL/GenBank/DDBJ whole genome shotgun (WGS) entry which is preliminary data.</text>
</comment>
<dbReference type="Proteomes" id="UP001560573">
    <property type="component" value="Unassembled WGS sequence"/>
</dbReference>
<evidence type="ECO:0000259" key="8">
    <source>
        <dbReference type="Pfam" id="PF12704"/>
    </source>
</evidence>
<reference evidence="9 10" key="1">
    <citation type="submission" date="2023-07" db="EMBL/GenBank/DDBJ databases">
        <authorList>
            <person name="Lian W.-H."/>
        </authorList>
    </citation>
    <scope>NUCLEOTIDE SEQUENCE [LARGE SCALE GENOMIC DNA]</scope>
    <source>
        <strain evidence="9 10">SYSU DXS3180</strain>
    </source>
</reference>
<dbReference type="PANTHER" id="PTHR30572:SF18">
    <property type="entry name" value="ABC-TYPE MACROLIDE FAMILY EXPORT SYSTEM PERMEASE COMPONENT 2"/>
    <property type="match status" value="1"/>
</dbReference>
<dbReference type="Pfam" id="PF12704">
    <property type="entry name" value="MacB_PCD"/>
    <property type="match status" value="1"/>
</dbReference>
<dbReference type="InterPro" id="IPR025857">
    <property type="entry name" value="MacB_PCD"/>
</dbReference>